<reference evidence="7 8" key="1">
    <citation type="submission" date="2016-11" db="EMBL/GenBank/DDBJ databases">
        <title>Trade-off between light-utilization and light-protection in marine flavobacteria.</title>
        <authorList>
            <person name="Kumagai Y."/>
        </authorList>
    </citation>
    <scope>NUCLEOTIDE SEQUENCE [LARGE SCALE GENOMIC DNA]</scope>
    <source>
        <strain evidence="7 8">JCM 13191</strain>
    </source>
</reference>
<evidence type="ECO:0000256" key="2">
    <source>
        <dbReference type="ARBA" id="ARBA00005695"/>
    </source>
</evidence>
<dbReference type="InterPro" id="IPR000914">
    <property type="entry name" value="SBP_5_dom"/>
</dbReference>
<dbReference type="OrthoDB" id="9772924at2"/>
<dbReference type="Gene3D" id="3.90.76.10">
    <property type="entry name" value="Dipeptide-binding Protein, Domain 1"/>
    <property type="match status" value="1"/>
</dbReference>
<feature type="signal peptide" evidence="5">
    <location>
        <begin position="1"/>
        <end position="20"/>
    </location>
</feature>
<dbReference type="Gene3D" id="3.10.105.10">
    <property type="entry name" value="Dipeptide-binding Protein, Domain 3"/>
    <property type="match status" value="1"/>
</dbReference>
<dbReference type="STRING" id="331648.BST97_14715"/>
<dbReference type="PANTHER" id="PTHR30290">
    <property type="entry name" value="PERIPLASMIC BINDING COMPONENT OF ABC TRANSPORTER"/>
    <property type="match status" value="1"/>
</dbReference>
<comment type="similarity">
    <text evidence="2">Belongs to the bacterial solute-binding protein 5 family.</text>
</comment>
<evidence type="ECO:0000256" key="5">
    <source>
        <dbReference type="SAM" id="SignalP"/>
    </source>
</evidence>
<feature type="chain" id="PRO_5012190645" evidence="5">
    <location>
        <begin position="21"/>
        <end position="555"/>
    </location>
</feature>
<dbReference type="PIRSF" id="PIRSF002741">
    <property type="entry name" value="MppA"/>
    <property type="match status" value="1"/>
</dbReference>
<evidence type="ECO:0000259" key="6">
    <source>
        <dbReference type="Pfam" id="PF00496"/>
    </source>
</evidence>
<evidence type="ECO:0000313" key="8">
    <source>
        <dbReference type="Proteomes" id="UP000193431"/>
    </source>
</evidence>
<sequence>MNKKGNLAILLLLLCTLFLGLESCQSDSEAIDPATVFRYNEHANVTTLDPAFAKDQRNIWVCNQLYNGLVRLDKDLNVVPDLAGSWDISEDGTLYTFRLKRNIHFHNTELLFVEPRDDGILDGNYGRSNMRTVNAEDFKYSLSRLTDPEVASPGAWTMAAVEEMTAIDEHTLQIKLKQPNPAFLGILTMKYCSVIPKEVVEDKEHAFRSNPIGTGPFYLKRWEENVKMVLRKNPHYHEEDSEGNHLPYLEAVAITFKPDKQSEFLEFVQGNLDFINALDPSYKDELLMSNGTLKPKYKSQVNLVKQPFLNTEYLGLNLKNEGPLQDIRIRRAINLGFDRHKMIRYLKNNIGRPATSGFIPLGLPAGGNASGFIYDQKEAQSLVDAYKAENNVDQVTVKISTGANYLDICEFIQQELQKIGLIVEVEVLPPSTLRQMRKTGKLESFRSSWIADYPDAENYLALFYSENHTPSGSNYTFFENKTFDSLYLNSQRVADPEQRKQLYRKMDSILIDQAPVVPLYYDESIRFVSKNVIGLEGNAVNALDLKSVRKGNFMQ</sequence>
<dbReference type="Gene3D" id="3.40.190.10">
    <property type="entry name" value="Periplasmic binding protein-like II"/>
    <property type="match status" value="1"/>
</dbReference>
<dbReference type="GO" id="GO:0030288">
    <property type="term" value="C:outer membrane-bounded periplasmic space"/>
    <property type="evidence" value="ECO:0007669"/>
    <property type="project" value="UniProtKB-ARBA"/>
</dbReference>
<dbReference type="Proteomes" id="UP000193431">
    <property type="component" value="Chromosome"/>
</dbReference>
<dbReference type="GO" id="GO:0015833">
    <property type="term" value="P:peptide transport"/>
    <property type="evidence" value="ECO:0007669"/>
    <property type="project" value="TreeGrafter"/>
</dbReference>
<evidence type="ECO:0000313" key="7">
    <source>
        <dbReference type="EMBL" id="ARN79136.1"/>
    </source>
</evidence>
<keyword evidence="3" id="KW-0813">Transport</keyword>
<dbReference type="PANTHER" id="PTHR30290:SF10">
    <property type="entry name" value="PERIPLASMIC OLIGOPEPTIDE-BINDING PROTEIN-RELATED"/>
    <property type="match status" value="1"/>
</dbReference>
<evidence type="ECO:0000256" key="4">
    <source>
        <dbReference type="ARBA" id="ARBA00022729"/>
    </source>
</evidence>
<feature type="domain" description="Solute-binding protein family 5" evidence="6">
    <location>
        <begin position="77"/>
        <end position="468"/>
    </location>
</feature>
<dbReference type="AlphaFoldDB" id="A0A1W6MNQ2"/>
<dbReference type="GO" id="GO:0043190">
    <property type="term" value="C:ATP-binding cassette (ABC) transporter complex"/>
    <property type="evidence" value="ECO:0007669"/>
    <property type="project" value="InterPro"/>
</dbReference>
<protein>
    <submittedName>
        <fullName evidence="7">ABC transporter substrate-binding protein</fullName>
    </submittedName>
</protein>
<dbReference type="SUPFAM" id="SSF53850">
    <property type="entry name" value="Periplasmic binding protein-like II"/>
    <property type="match status" value="1"/>
</dbReference>
<proteinExistence type="inferred from homology"/>
<name>A0A1W6MNQ2_9FLAO</name>
<dbReference type="InterPro" id="IPR030678">
    <property type="entry name" value="Peptide/Ni-bd"/>
</dbReference>
<dbReference type="EMBL" id="CP019344">
    <property type="protein sequence ID" value="ARN79136.1"/>
    <property type="molecule type" value="Genomic_DNA"/>
</dbReference>
<accession>A0A1W6MNQ2</accession>
<organism evidence="7 8">
    <name type="scientific">Nonlabens spongiae</name>
    <dbReference type="NCBI Taxonomy" id="331648"/>
    <lineage>
        <taxon>Bacteria</taxon>
        <taxon>Pseudomonadati</taxon>
        <taxon>Bacteroidota</taxon>
        <taxon>Flavobacteriia</taxon>
        <taxon>Flavobacteriales</taxon>
        <taxon>Flavobacteriaceae</taxon>
        <taxon>Nonlabens</taxon>
    </lineage>
</organism>
<evidence type="ECO:0000256" key="3">
    <source>
        <dbReference type="ARBA" id="ARBA00022448"/>
    </source>
</evidence>
<gene>
    <name evidence="7" type="ORF">BST97_14715</name>
</gene>
<evidence type="ECO:0000256" key="1">
    <source>
        <dbReference type="ARBA" id="ARBA00004196"/>
    </source>
</evidence>
<dbReference type="CDD" id="cd00995">
    <property type="entry name" value="PBP2_NikA_DppA_OppA_like"/>
    <property type="match status" value="1"/>
</dbReference>
<keyword evidence="8" id="KW-1185">Reference proteome</keyword>
<dbReference type="GO" id="GO:1904680">
    <property type="term" value="F:peptide transmembrane transporter activity"/>
    <property type="evidence" value="ECO:0007669"/>
    <property type="project" value="TreeGrafter"/>
</dbReference>
<keyword evidence="4 5" id="KW-0732">Signal</keyword>
<dbReference type="InterPro" id="IPR039424">
    <property type="entry name" value="SBP_5"/>
</dbReference>
<comment type="subcellular location">
    <subcellularLocation>
        <location evidence="1">Cell envelope</location>
    </subcellularLocation>
</comment>
<dbReference type="Pfam" id="PF00496">
    <property type="entry name" value="SBP_bac_5"/>
    <property type="match status" value="1"/>
</dbReference>
<dbReference type="RefSeq" id="WP_085767940.1">
    <property type="nucleotide sequence ID" value="NZ_CP019344.1"/>
</dbReference>